<name>A0A8H8RXZ6_9HELO</name>
<feature type="compositionally biased region" description="Basic and acidic residues" evidence="1">
    <location>
        <begin position="138"/>
        <end position="153"/>
    </location>
</feature>
<protein>
    <submittedName>
        <fullName evidence="2">Uncharacterized protein</fullName>
    </submittedName>
</protein>
<evidence type="ECO:0000256" key="1">
    <source>
        <dbReference type="SAM" id="MobiDB-lite"/>
    </source>
</evidence>
<comment type="caution">
    <text evidence="2">The sequence shown here is derived from an EMBL/GenBank/DDBJ whole genome shotgun (WGS) entry which is preliminary data.</text>
</comment>
<feature type="compositionally biased region" description="Polar residues" evidence="1">
    <location>
        <begin position="45"/>
        <end position="62"/>
    </location>
</feature>
<keyword evidence="3" id="KW-1185">Reference proteome</keyword>
<dbReference type="Proteomes" id="UP000462212">
    <property type="component" value="Unassembled WGS sequence"/>
</dbReference>
<sequence length="153" mass="16554">MLKLQEKLKITVEFQVEPSNIKNHEHNSLLQAQAQEQTAIRYTSNVNSNPEQSKKMSNQQSKADLIAERQSNLPLPEDPPVASDWNSADARTVNVSSGERQSEISTGDASSTGLREPATKGSGVRQEGGADLSGVGRQRKEGLDGLPKDAKST</sequence>
<feature type="compositionally biased region" description="Polar residues" evidence="1">
    <location>
        <begin position="93"/>
        <end position="113"/>
    </location>
</feature>
<dbReference type="OrthoDB" id="3913483at2759"/>
<dbReference type="AlphaFoldDB" id="A0A8H8RXZ6"/>
<feature type="region of interest" description="Disordered" evidence="1">
    <location>
        <begin position="45"/>
        <end position="153"/>
    </location>
</feature>
<accession>A0A8H8RXZ6</accession>
<evidence type="ECO:0000313" key="2">
    <source>
        <dbReference type="EMBL" id="TVY43422.1"/>
    </source>
</evidence>
<dbReference type="EMBL" id="QGMJ01000065">
    <property type="protein sequence ID" value="TVY43422.1"/>
    <property type="molecule type" value="Genomic_DNA"/>
</dbReference>
<proteinExistence type="predicted"/>
<evidence type="ECO:0000313" key="3">
    <source>
        <dbReference type="Proteomes" id="UP000462212"/>
    </source>
</evidence>
<reference evidence="2 3" key="1">
    <citation type="submission" date="2018-05" db="EMBL/GenBank/DDBJ databases">
        <title>Genome sequencing and assembly of the regulated plant pathogen Lachnellula willkommii and related sister species for the development of diagnostic species identification markers.</title>
        <authorList>
            <person name="Giroux E."/>
            <person name="Bilodeau G."/>
        </authorList>
    </citation>
    <scope>NUCLEOTIDE SEQUENCE [LARGE SCALE GENOMIC DNA]</scope>
    <source>
        <strain evidence="2 3">CBS 197.66</strain>
    </source>
</reference>
<gene>
    <name evidence="2" type="ORF">LSUB1_G001464</name>
</gene>
<organism evidence="2 3">
    <name type="scientific">Lachnellula subtilissima</name>
    <dbReference type="NCBI Taxonomy" id="602034"/>
    <lineage>
        <taxon>Eukaryota</taxon>
        <taxon>Fungi</taxon>
        <taxon>Dikarya</taxon>
        <taxon>Ascomycota</taxon>
        <taxon>Pezizomycotina</taxon>
        <taxon>Leotiomycetes</taxon>
        <taxon>Helotiales</taxon>
        <taxon>Lachnaceae</taxon>
        <taxon>Lachnellula</taxon>
    </lineage>
</organism>